<sequence>MPRFFAGDELGNIKIAIAKLTAGLSDGTASTFFLRDSDALEVTHQWKETRLRNEHRYVGLETFEKGTFTCTSNGALRFTRLNVPDPAEPLLGALPTRLHAWEMSPNQSTFAYGGDEVDVSVWDTERAFLPRPQTTDAENKKRKRDALFPEELWRAKNVSNDNLGLRQPVCVTSLTYLAPSSASHHLVAGTELGNVRRYDTRAARRPVADWNVGKTNGIKALKKGMSEHEVFVSDQGCNLFALDLRNGQVIYGYKGLSGAVTSIAPSHSVLATCALDRYVRIHSTFSPPQHAGQQQERKGEVLEKVFMKSIPSVIVWDQAADATSECAAEDDDVWETMETTEVYS</sequence>
<dbReference type="AlphaFoldDB" id="A0A9P3PFN4"/>
<dbReference type="GO" id="GO:0030687">
    <property type="term" value="C:preribosome, large subunit precursor"/>
    <property type="evidence" value="ECO:0007669"/>
    <property type="project" value="TreeGrafter"/>
</dbReference>
<evidence type="ECO:0000256" key="4">
    <source>
        <dbReference type="ARBA" id="ARBA00014234"/>
    </source>
</evidence>
<name>A0A9P3PFN4_LYOSH</name>
<comment type="subunit">
    <text evidence="3">Component of the pre-66S ribosomal particle.</text>
</comment>
<evidence type="ECO:0000256" key="2">
    <source>
        <dbReference type="ARBA" id="ARBA00007861"/>
    </source>
</evidence>
<evidence type="ECO:0000313" key="5">
    <source>
        <dbReference type="EMBL" id="GLB35001.1"/>
    </source>
</evidence>
<dbReference type="PANTHER" id="PTHR16038:SF4">
    <property type="entry name" value="WD REPEAT-CONTAINING PROTEIN 74"/>
    <property type="match status" value="1"/>
</dbReference>
<dbReference type="OrthoDB" id="18388at2759"/>
<keyword evidence="6" id="KW-1185">Reference proteome</keyword>
<dbReference type="GO" id="GO:0005730">
    <property type="term" value="C:nucleolus"/>
    <property type="evidence" value="ECO:0007669"/>
    <property type="project" value="InterPro"/>
</dbReference>
<dbReference type="EMBL" id="BRPK01000002">
    <property type="protein sequence ID" value="GLB35001.1"/>
    <property type="molecule type" value="Genomic_DNA"/>
</dbReference>
<comment type="similarity">
    <text evidence="2">Belongs to the NSA1 family.</text>
</comment>
<organism evidence="5 6">
    <name type="scientific">Lyophyllum shimeji</name>
    <name type="common">Hon-shimeji</name>
    <name type="synonym">Tricholoma shimeji</name>
    <dbReference type="NCBI Taxonomy" id="47721"/>
    <lineage>
        <taxon>Eukaryota</taxon>
        <taxon>Fungi</taxon>
        <taxon>Dikarya</taxon>
        <taxon>Basidiomycota</taxon>
        <taxon>Agaricomycotina</taxon>
        <taxon>Agaricomycetes</taxon>
        <taxon>Agaricomycetidae</taxon>
        <taxon>Agaricales</taxon>
        <taxon>Tricholomatineae</taxon>
        <taxon>Lyophyllaceae</taxon>
        <taxon>Lyophyllum</taxon>
    </lineage>
</organism>
<comment type="function">
    <text evidence="1">Involved in the biogenesis of the 60S ribosomal subunit.</text>
</comment>
<dbReference type="Gene3D" id="2.130.10.10">
    <property type="entry name" value="YVTN repeat-like/Quinoprotein amine dehydrogenase"/>
    <property type="match status" value="1"/>
</dbReference>
<dbReference type="InterPro" id="IPR037379">
    <property type="entry name" value="WDR74/Nsa1"/>
</dbReference>
<comment type="caution">
    <text evidence="5">The sequence shown here is derived from an EMBL/GenBank/DDBJ whole genome shotgun (WGS) entry which is preliminary data.</text>
</comment>
<gene>
    <name evidence="5" type="ORF">LshimejAT787_0205660</name>
</gene>
<evidence type="ECO:0000256" key="3">
    <source>
        <dbReference type="ARBA" id="ARBA00011187"/>
    </source>
</evidence>
<dbReference type="SUPFAM" id="SSF50978">
    <property type="entry name" value="WD40 repeat-like"/>
    <property type="match status" value="1"/>
</dbReference>
<dbReference type="PANTHER" id="PTHR16038">
    <property type="entry name" value="NOP SEVEN ASSOCIATED PROTEIN 1"/>
    <property type="match status" value="1"/>
</dbReference>
<dbReference type="Proteomes" id="UP001063166">
    <property type="component" value="Unassembled WGS sequence"/>
</dbReference>
<proteinExistence type="inferred from homology"/>
<dbReference type="GO" id="GO:0042273">
    <property type="term" value="P:ribosomal large subunit biogenesis"/>
    <property type="evidence" value="ECO:0007669"/>
    <property type="project" value="InterPro"/>
</dbReference>
<evidence type="ECO:0000313" key="6">
    <source>
        <dbReference type="Proteomes" id="UP001063166"/>
    </source>
</evidence>
<reference evidence="5" key="1">
    <citation type="submission" date="2022-07" db="EMBL/GenBank/DDBJ databases">
        <title>The genome of Lyophyllum shimeji provides insight into the initial evolution of ectomycorrhizal fungal genome.</title>
        <authorList>
            <person name="Kobayashi Y."/>
            <person name="Shibata T."/>
            <person name="Hirakawa H."/>
            <person name="Shigenobu S."/>
            <person name="Nishiyama T."/>
            <person name="Yamada A."/>
            <person name="Hasebe M."/>
            <person name="Kawaguchi M."/>
        </authorList>
    </citation>
    <scope>NUCLEOTIDE SEQUENCE</scope>
    <source>
        <strain evidence="5">AT787</strain>
    </source>
</reference>
<dbReference type="InterPro" id="IPR015943">
    <property type="entry name" value="WD40/YVTN_repeat-like_dom_sf"/>
</dbReference>
<accession>A0A9P3PFN4</accession>
<dbReference type="CDD" id="cd22857">
    <property type="entry name" value="WDR74"/>
    <property type="match status" value="1"/>
</dbReference>
<dbReference type="InterPro" id="IPR036322">
    <property type="entry name" value="WD40_repeat_dom_sf"/>
</dbReference>
<evidence type="ECO:0000256" key="1">
    <source>
        <dbReference type="ARBA" id="ARBA00002889"/>
    </source>
</evidence>
<protein>
    <recommendedName>
        <fullName evidence="4">Ribosome biogenesis protein NSA1</fullName>
    </recommendedName>
</protein>